<reference evidence="2 3" key="1">
    <citation type="journal article" date="2020" name="J. Phycol.">
        <title>Comparative genome analysis reveals Cyanidiococcus gen. nov., a new extremophilic red algal genus sister to Cyanidioschyzon (Cyanidioschyzonaceae, Rhodophyta).</title>
        <authorList>
            <person name="Liu S.-L."/>
            <person name="Chiang Y.-R."/>
            <person name="Yoon H.S."/>
            <person name="Fu H.-Y."/>
        </authorList>
    </citation>
    <scope>NUCLEOTIDE SEQUENCE [LARGE SCALE GENOMIC DNA]</scope>
    <source>
        <strain evidence="2 3">THAL066</strain>
    </source>
</reference>
<evidence type="ECO:0000313" key="2">
    <source>
        <dbReference type="EMBL" id="KAF6001193.1"/>
    </source>
</evidence>
<dbReference type="GO" id="GO:0047938">
    <property type="term" value="F:glucose-6-phosphate 1-epimerase activity"/>
    <property type="evidence" value="ECO:0007669"/>
    <property type="project" value="TreeGrafter"/>
</dbReference>
<dbReference type="PANTHER" id="PTHR11122:SF15">
    <property type="entry name" value="PROTEIN NDH-DEPENDENT CYCLIC ELECTRON FLOW 5"/>
    <property type="match status" value="1"/>
</dbReference>
<accession>A0A7J7IDL9</accession>
<dbReference type="PANTHER" id="PTHR11122">
    <property type="entry name" value="APOSPORY-ASSOCIATED PROTEIN C-RELATED"/>
    <property type="match status" value="1"/>
</dbReference>
<dbReference type="AlphaFoldDB" id="A0A7J7IDL9"/>
<comment type="caution">
    <text evidence="2">The sequence shown here is derived from an EMBL/GenBank/DDBJ whole genome shotgun (WGS) entry which is preliminary data.</text>
</comment>
<dbReference type="InterPro" id="IPR014718">
    <property type="entry name" value="GH-type_carb-bd"/>
</dbReference>
<evidence type="ECO:0000256" key="1">
    <source>
        <dbReference type="SAM" id="MobiDB-lite"/>
    </source>
</evidence>
<feature type="region of interest" description="Disordered" evidence="1">
    <location>
        <begin position="207"/>
        <end position="240"/>
    </location>
</feature>
<organism evidence="2 3">
    <name type="scientific">Cyanidiococcus yangmingshanensis</name>
    <dbReference type="NCBI Taxonomy" id="2690220"/>
    <lineage>
        <taxon>Eukaryota</taxon>
        <taxon>Rhodophyta</taxon>
        <taxon>Bangiophyceae</taxon>
        <taxon>Cyanidiales</taxon>
        <taxon>Cyanidiaceae</taxon>
        <taxon>Cyanidiococcus</taxon>
    </lineage>
</organism>
<name>A0A7J7IDL9_9RHOD</name>
<dbReference type="EMBL" id="VWRR01000015">
    <property type="protein sequence ID" value="KAF6001193.1"/>
    <property type="molecule type" value="Genomic_DNA"/>
</dbReference>
<proteinExistence type="predicted"/>
<dbReference type="OrthoDB" id="1659429at2759"/>
<dbReference type="GO" id="GO:0005737">
    <property type="term" value="C:cytoplasm"/>
    <property type="evidence" value="ECO:0007669"/>
    <property type="project" value="TreeGrafter"/>
</dbReference>
<dbReference type="Proteomes" id="UP000530660">
    <property type="component" value="Unassembled WGS sequence"/>
</dbReference>
<evidence type="ECO:0000313" key="3">
    <source>
        <dbReference type="Proteomes" id="UP000530660"/>
    </source>
</evidence>
<protein>
    <recommendedName>
        <fullName evidence="4">Glucose-6-phosphate 1-epimerase</fullName>
    </recommendedName>
</protein>
<dbReference type="InterPro" id="IPR011013">
    <property type="entry name" value="Gal_mutarotase_sf_dom"/>
</dbReference>
<evidence type="ECO:0008006" key="4">
    <source>
        <dbReference type="Google" id="ProtNLM"/>
    </source>
</evidence>
<dbReference type="InterPro" id="IPR008183">
    <property type="entry name" value="Aldose_1/G6P_1-epimerase"/>
</dbReference>
<dbReference type="Gene3D" id="2.70.98.10">
    <property type="match status" value="2"/>
</dbReference>
<dbReference type="GO" id="GO:0005975">
    <property type="term" value="P:carbohydrate metabolic process"/>
    <property type="evidence" value="ECO:0007669"/>
    <property type="project" value="InterPro"/>
</dbReference>
<keyword evidence="3" id="KW-1185">Reference proteome</keyword>
<dbReference type="Pfam" id="PF01263">
    <property type="entry name" value="Aldose_epim"/>
    <property type="match status" value="2"/>
</dbReference>
<gene>
    <name evidence="2" type="ORF">F1559_000768</name>
</gene>
<dbReference type="SUPFAM" id="SSF74650">
    <property type="entry name" value="Galactose mutarotase-like"/>
    <property type="match status" value="2"/>
</dbReference>
<dbReference type="GO" id="GO:0030246">
    <property type="term" value="F:carbohydrate binding"/>
    <property type="evidence" value="ECO:0007669"/>
    <property type="project" value="InterPro"/>
</dbReference>
<sequence length="526" mass="57857">MGICCAAETSRASPGRDGTRYAMQSLALSRSGRSRYQMDHKLAVNISKDPIQEVQEQYGVPGRLTFFRGRGGLEMVLLQTAAGACAEVSFFGAQVLSWQPPRTANSLLFVSREAIFDRRRAVRGGIPVCWPQFSKYGPLVQQHGYARNTNWELVYADGDHPDGPLVVFELPTLSPSVIAKLLVPSPVAAPTGAATASSTTWTTRVFPRARPQSPGHQAMSSEHGASADWNQENEKRSSGVPDQCDILANTSGMASAAGRCTTIASVPEESTETTAAVTLTPRTTSPVFESELQHAQVRLMVQLGAERGDLRLRLEVWNRSPSDADVLEFTTALHAYLRVDAVTEIRITGLSGCEFIDQTRQQRIEVDQEPSLTLQGGEVDRIYRRKPQTSDLIQVERVNAQQGTIRIEASTDDFPELVIWNPGPQKSHELVDLDDQEWMFMACVEPAVIIEPVRLHRDERWCGHVTFTYVAAAKTSAATKRLSMCALHDRGGGWCTCGYCSRPSPSIRCSMSVAMQRMIISSVRCA</sequence>